<dbReference type="PANTHER" id="PTHR43179">
    <property type="entry name" value="RHAMNOSYLTRANSFERASE WBBL"/>
    <property type="match status" value="1"/>
</dbReference>
<organism evidence="6 7">
    <name type="scientific">Imperialibacter roseus</name>
    <dbReference type="NCBI Taxonomy" id="1324217"/>
    <lineage>
        <taxon>Bacteria</taxon>
        <taxon>Pseudomonadati</taxon>
        <taxon>Bacteroidota</taxon>
        <taxon>Cytophagia</taxon>
        <taxon>Cytophagales</taxon>
        <taxon>Flammeovirgaceae</taxon>
        <taxon>Imperialibacter</taxon>
    </lineage>
</organism>
<evidence type="ECO:0000313" key="7">
    <source>
        <dbReference type="Proteomes" id="UP001302349"/>
    </source>
</evidence>
<gene>
    <name evidence="6" type="ORF">RT717_14705</name>
</gene>
<evidence type="ECO:0000256" key="3">
    <source>
        <dbReference type="ARBA" id="ARBA00022679"/>
    </source>
</evidence>
<keyword evidence="4" id="KW-0812">Transmembrane</keyword>
<keyword evidence="2 6" id="KW-0328">Glycosyltransferase</keyword>
<evidence type="ECO:0000313" key="6">
    <source>
        <dbReference type="EMBL" id="WOK04327.1"/>
    </source>
</evidence>
<dbReference type="Proteomes" id="UP001302349">
    <property type="component" value="Chromosome"/>
</dbReference>
<reference evidence="6 7" key="1">
    <citation type="journal article" date="2023" name="Microbiol. Resour. Announc.">
        <title>Complete Genome Sequence of Imperialibacter roseus strain P4T.</title>
        <authorList>
            <person name="Tizabi D.R."/>
            <person name="Bachvaroff T."/>
            <person name="Hill R.T."/>
        </authorList>
    </citation>
    <scope>NUCLEOTIDE SEQUENCE [LARGE SCALE GENOMIC DNA]</scope>
    <source>
        <strain evidence="6 7">P4T</strain>
    </source>
</reference>
<dbReference type="SUPFAM" id="SSF53448">
    <property type="entry name" value="Nucleotide-diphospho-sugar transferases"/>
    <property type="match status" value="1"/>
</dbReference>
<dbReference type="EC" id="2.4.-.-" evidence="6"/>
<dbReference type="GO" id="GO:0016757">
    <property type="term" value="F:glycosyltransferase activity"/>
    <property type="evidence" value="ECO:0007669"/>
    <property type="project" value="UniProtKB-KW"/>
</dbReference>
<feature type="transmembrane region" description="Helical" evidence="4">
    <location>
        <begin position="243"/>
        <end position="266"/>
    </location>
</feature>
<dbReference type="Gene3D" id="3.90.550.10">
    <property type="entry name" value="Spore Coat Polysaccharide Biosynthesis Protein SpsA, Chain A"/>
    <property type="match status" value="1"/>
</dbReference>
<dbReference type="RefSeq" id="WP_317487140.1">
    <property type="nucleotide sequence ID" value="NZ_CP136051.1"/>
</dbReference>
<comment type="similarity">
    <text evidence="1">Belongs to the glycosyltransferase 2 family.</text>
</comment>
<keyword evidence="3 6" id="KW-0808">Transferase</keyword>
<keyword evidence="4" id="KW-0472">Membrane</keyword>
<evidence type="ECO:0000256" key="1">
    <source>
        <dbReference type="ARBA" id="ARBA00006739"/>
    </source>
</evidence>
<evidence type="ECO:0000259" key="5">
    <source>
        <dbReference type="Pfam" id="PF00535"/>
    </source>
</evidence>
<keyword evidence="7" id="KW-1185">Reference proteome</keyword>
<dbReference type="CDD" id="cd04186">
    <property type="entry name" value="GT_2_like_c"/>
    <property type="match status" value="1"/>
</dbReference>
<dbReference type="EMBL" id="CP136051">
    <property type="protein sequence ID" value="WOK04327.1"/>
    <property type="molecule type" value="Genomic_DNA"/>
</dbReference>
<dbReference type="PANTHER" id="PTHR43179:SF12">
    <property type="entry name" value="GALACTOFURANOSYLTRANSFERASE GLFT2"/>
    <property type="match status" value="1"/>
</dbReference>
<dbReference type="InterPro" id="IPR001173">
    <property type="entry name" value="Glyco_trans_2-like"/>
</dbReference>
<keyword evidence="4" id="KW-1133">Transmembrane helix</keyword>
<evidence type="ECO:0000256" key="4">
    <source>
        <dbReference type="SAM" id="Phobius"/>
    </source>
</evidence>
<name>A0ABZ0IL78_9BACT</name>
<protein>
    <submittedName>
        <fullName evidence="6">Glycosyltransferase family 2 protein</fullName>
        <ecNumber evidence="6">2.4.-.-</ecNumber>
    </submittedName>
</protein>
<sequence length="303" mass="34730">MVSIITVNYNNTKVTLELLRSIEKLGMKDIQMVVVDNGSRENPGPLLKAQHPWITFVRSDINLGFAGGNNLGIRKAKGDYFFFINNDTEFKADILPRLVSMMKSNPAIGVLCPLLYYFDTPDVMQYAGFTPFNKVTCRNECLTATAAADDEGLSYTSFPHGAAMMIPKRVVEAVGMMPETYFLYYEEHDWAEMIKKHGFKIAVDTQSMLFHKESQTVGPISELKSYFMSRNRILFMRRNSRSFYLTLFWIYFLLVATPKNLVSYALKKQWGNIKAHLAGIGWNFQSPIYSQKIGYKFNNLRYS</sequence>
<evidence type="ECO:0000256" key="2">
    <source>
        <dbReference type="ARBA" id="ARBA00022676"/>
    </source>
</evidence>
<dbReference type="InterPro" id="IPR029044">
    <property type="entry name" value="Nucleotide-diphossugar_trans"/>
</dbReference>
<dbReference type="Pfam" id="PF00535">
    <property type="entry name" value="Glycos_transf_2"/>
    <property type="match status" value="1"/>
</dbReference>
<proteinExistence type="inferred from homology"/>
<feature type="domain" description="Glycosyltransferase 2-like" evidence="5">
    <location>
        <begin position="3"/>
        <end position="139"/>
    </location>
</feature>
<accession>A0ABZ0IL78</accession>